<protein>
    <submittedName>
        <fullName evidence="2">Uncharacterized protein</fullName>
    </submittedName>
</protein>
<feature type="region of interest" description="Disordered" evidence="1">
    <location>
        <begin position="342"/>
        <end position="384"/>
    </location>
</feature>
<gene>
    <name evidence="2" type="ORF">GRF29_28g1866689</name>
</gene>
<proteinExistence type="predicted"/>
<evidence type="ECO:0000256" key="1">
    <source>
        <dbReference type="SAM" id="MobiDB-lite"/>
    </source>
</evidence>
<feature type="region of interest" description="Disordered" evidence="1">
    <location>
        <begin position="301"/>
        <end position="325"/>
    </location>
</feature>
<name>A0AAN6M494_9PLEO</name>
<comment type="caution">
    <text evidence="2">The sequence shown here is derived from an EMBL/GenBank/DDBJ whole genome shotgun (WGS) entry which is preliminary data.</text>
</comment>
<dbReference type="AlphaFoldDB" id="A0AAN6M494"/>
<accession>A0AAN6M494</accession>
<evidence type="ECO:0000313" key="3">
    <source>
        <dbReference type="Proteomes" id="UP001280581"/>
    </source>
</evidence>
<evidence type="ECO:0000313" key="2">
    <source>
        <dbReference type="EMBL" id="KAK3214036.1"/>
    </source>
</evidence>
<keyword evidence="3" id="KW-1185">Reference proteome</keyword>
<organism evidence="2 3">
    <name type="scientific">Pseudopithomyces chartarum</name>
    <dbReference type="NCBI Taxonomy" id="1892770"/>
    <lineage>
        <taxon>Eukaryota</taxon>
        <taxon>Fungi</taxon>
        <taxon>Dikarya</taxon>
        <taxon>Ascomycota</taxon>
        <taxon>Pezizomycotina</taxon>
        <taxon>Dothideomycetes</taxon>
        <taxon>Pleosporomycetidae</taxon>
        <taxon>Pleosporales</taxon>
        <taxon>Massarineae</taxon>
        <taxon>Didymosphaeriaceae</taxon>
        <taxon>Pseudopithomyces</taxon>
    </lineage>
</organism>
<feature type="compositionally biased region" description="Low complexity" evidence="1">
    <location>
        <begin position="350"/>
        <end position="370"/>
    </location>
</feature>
<reference evidence="2 3" key="1">
    <citation type="submission" date="2021-02" db="EMBL/GenBank/DDBJ databases">
        <title>Genome assembly of Pseudopithomyces chartarum.</title>
        <authorList>
            <person name="Jauregui R."/>
            <person name="Singh J."/>
            <person name="Voisey C."/>
        </authorList>
    </citation>
    <scope>NUCLEOTIDE SEQUENCE [LARGE SCALE GENOMIC DNA]</scope>
    <source>
        <strain evidence="2 3">AGR01</strain>
    </source>
</reference>
<sequence length="723" mass="81108">MSFGFSPSDIVKLVQISTRVYLAFKDANDNSETQVSGLVREFASFHHCLLELNELMKEYGKPLPFPYLDFKETLKRCEETIEPYANHLVDRRMSVKKVIYTIRYIGKEKEISGLRTIINGHFQALQMCISFLQLRLHLEATKQTQRLLDHAPFRSVSFGGREFTSNVFGISSHRTPNALPAPSEADQLYKDWLIFSRLLKEEDERLAIDNGRPSSWGASPVVVPDRDEQTAAVLYHLRRELEDAIMIEENRAKRMAMEQRTNLTPSDAVRREMRNLPPIPQRQGTTFTVGSDFAFPNRISMGDSTQTLRPGFTTLSPSTSPTGSPQIPHSYFEAIDWGSVSEAPSSPGARTSSMSTTRSSFSASPDSRLSVPGLGVSTAGTSPEDAMQPLRRQLSAASLISIALGPGALQWNKLGHKVEVERVTPHGTEIRECDLHWRYREDGGISIRSVYRSSSSRTVKPWIIQHFPATGPSIPLTTSIDDAVAITFPRKSFGKLEARCTDIKYLTSDSASSLKLQTLLYTNNGKDEAELLYDRPINTISSNLNKPECRGKNLRLWKKTETKLGLNGLESVDVLVLLFYTSALSDEKAHWVEEPHYVFQWLDDSVYKKKSERLQLDFSKEPGKWTRDKVFAGQRRDSSTLSTVGSEPRDVGLTRADTRASIASSAAASISSGRSSIFNSGDRKGTTGNLNRFGYSKLEIEFHSRSDRSAFLDIWKKHVRGFL</sequence>
<dbReference type="EMBL" id="WVTA01000004">
    <property type="protein sequence ID" value="KAK3214036.1"/>
    <property type="molecule type" value="Genomic_DNA"/>
</dbReference>
<feature type="compositionally biased region" description="Low complexity" evidence="1">
    <location>
        <begin position="310"/>
        <end position="325"/>
    </location>
</feature>
<dbReference type="Proteomes" id="UP001280581">
    <property type="component" value="Unassembled WGS sequence"/>
</dbReference>